<evidence type="ECO:0000256" key="1">
    <source>
        <dbReference type="SAM" id="MobiDB-lite"/>
    </source>
</evidence>
<reference evidence="2" key="1">
    <citation type="submission" date="2021-03" db="EMBL/GenBank/DDBJ databases">
        <title>Whole genome shotgun sequence of Actinoplanes consettensis NBRC 14913.</title>
        <authorList>
            <person name="Komaki H."/>
            <person name="Tamura T."/>
        </authorList>
    </citation>
    <scope>NUCLEOTIDE SEQUENCE</scope>
    <source>
        <strain evidence="2">NBRC 14913</strain>
    </source>
</reference>
<comment type="caution">
    <text evidence="2">The sequence shown here is derived from an EMBL/GenBank/DDBJ whole genome shotgun (WGS) entry which is preliminary data.</text>
</comment>
<dbReference type="Proteomes" id="UP000680865">
    <property type="component" value="Unassembled WGS sequence"/>
</dbReference>
<dbReference type="InterPro" id="IPR010982">
    <property type="entry name" value="Lambda_DNA-bd_dom_sf"/>
</dbReference>
<gene>
    <name evidence="2" type="ORF">Aco04nite_31590</name>
</gene>
<dbReference type="Gene3D" id="1.10.260.40">
    <property type="entry name" value="lambda repressor-like DNA-binding domains"/>
    <property type="match status" value="1"/>
</dbReference>
<dbReference type="AlphaFoldDB" id="A0A919SJ68"/>
<proteinExistence type="predicted"/>
<organism evidence="2 3">
    <name type="scientific">Winogradskya consettensis</name>
    <dbReference type="NCBI Taxonomy" id="113560"/>
    <lineage>
        <taxon>Bacteria</taxon>
        <taxon>Bacillati</taxon>
        <taxon>Actinomycetota</taxon>
        <taxon>Actinomycetes</taxon>
        <taxon>Micromonosporales</taxon>
        <taxon>Micromonosporaceae</taxon>
        <taxon>Winogradskya</taxon>
    </lineage>
</organism>
<keyword evidence="3" id="KW-1185">Reference proteome</keyword>
<protein>
    <submittedName>
        <fullName evidence="2">Uncharacterized protein</fullName>
    </submittedName>
</protein>
<feature type="region of interest" description="Disordered" evidence="1">
    <location>
        <begin position="107"/>
        <end position="134"/>
    </location>
</feature>
<accession>A0A919SJ68</accession>
<evidence type="ECO:0000313" key="3">
    <source>
        <dbReference type="Proteomes" id="UP000680865"/>
    </source>
</evidence>
<sequence>MRQFTELLRVCHQSLSTEGFSLRDIALHCNVSKSTVSEVLHGKRKVPGSFLKSFHGMAVGTTNASKIPTLGELQDLHSIVTDEAERASEAERSSSCEACGRPLRATPRAVLDEPATPTEPPAARSADLPVPTSLGDRRNNWSAIDDLKGRLAAGQMADAAGIMRYAGQYEAPSETATAIAACLREGVPDAVSTISRYAAERPDEEILLITRSLLEAGVVDAAQNLVSLRLDQ</sequence>
<name>A0A919SJ68_9ACTN</name>
<dbReference type="EMBL" id="BOQP01000013">
    <property type="protein sequence ID" value="GIM72696.1"/>
    <property type="molecule type" value="Genomic_DNA"/>
</dbReference>
<dbReference type="GO" id="GO:0003677">
    <property type="term" value="F:DNA binding"/>
    <property type="evidence" value="ECO:0007669"/>
    <property type="project" value="InterPro"/>
</dbReference>
<evidence type="ECO:0000313" key="2">
    <source>
        <dbReference type="EMBL" id="GIM72696.1"/>
    </source>
</evidence>